<sequence>MSETRGVFAPETTAEAREYFENVGPAAQTVTKELAREMAFSKEEYDERVTSDVVETARDALFASLLEVEVGDYTEFAAARTDHPDAEVVQHGSQDVDNAVWHYVPFADALVAATFQSEPDAAVGTLRRIAFGEYYRDAIE</sequence>
<reference evidence="1 2" key="1">
    <citation type="submission" date="2016-10" db="EMBL/GenBank/DDBJ databases">
        <authorList>
            <person name="de Groot N.N."/>
        </authorList>
    </citation>
    <scope>NUCLEOTIDE SEQUENCE [LARGE SCALE GENOMIC DNA]</scope>
    <source>
        <strain evidence="1 2">CGMCC 1.5337</strain>
    </source>
</reference>
<dbReference type="Pfam" id="PF19125">
    <property type="entry name" value="DUF5809"/>
    <property type="match status" value="1"/>
</dbReference>
<dbReference type="RefSeq" id="WP_089670378.1">
    <property type="nucleotide sequence ID" value="NZ_FOJA01000001.1"/>
</dbReference>
<name>A0A1I0PE77_9EURY</name>
<keyword evidence="2" id="KW-1185">Reference proteome</keyword>
<organism evidence="1 2">
    <name type="scientific">Halobacterium jilantaiense</name>
    <dbReference type="NCBI Taxonomy" id="355548"/>
    <lineage>
        <taxon>Archaea</taxon>
        <taxon>Methanobacteriati</taxon>
        <taxon>Methanobacteriota</taxon>
        <taxon>Stenosarchaea group</taxon>
        <taxon>Halobacteria</taxon>
        <taxon>Halobacteriales</taxon>
        <taxon>Halobacteriaceae</taxon>
        <taxon>Halobacterium</taxon>
    </lineage>
</organism>
<evidence type="ECO:0000313" key="2">
    <source>
        <dbReference type="Proteomes" id="UP000198518"/>
    </source>
</evidence>
<proteinExistence type="predicted"/>
<dbReference type="Proteomes" id="UP000198518">
    <property type="component" value="Unassembled WGS sequence"/>
</dbReference>
<evidence type="ECO:0000313" key="1">
    <source>
        <dbReference type="EMBL" id="SEW12689.1"/>
    </source>
</evidence>
<dbReference type="OrthoDB" id="191500at2157"/>
<accession>A0A1I0PE77</accession>
<dbReference type="STRING" id="355548.SAMN04487945_1627"/>
<dbReference type="EMBL" id="FOJA01000001">
    <property type="protein sequence ID" value="SEW12689.1"/>
    <property type="molecule type" value="Genomic_DNA"/>
</dbReference>
<protein>
    <submittedName>
        <fullName evidence="1">Uncharacterized protein</fullName>
    </submittedName>
</protein>
<dbReference type="AlphaFoldDB" id="A0A1I0PE77"/>
<gene>
    <name evidence="1" type="ORF">SAMN04487945_1627</name>
</gene>
<dbReference type="InterPro" id="IPR043832">
    <property type="entry name" value="DUF5809"/>
</dbReference>